<evidence type="ECO:0000313" key="3">
    <source>
        <dbReference type="Proteomes" id="UP000001422"/>
    </source>
</evidence>
<feature type="coiled-coil region" evidence="1">
    <location>
        <begin position="205"/>
        <end position="253"/>
    </location>
</feature>
<proteinExistence type="predicted"/>
<dbReference type="AlphaFoldDB" id="Q7U8H6"/>
<evidence type="ECO:0000256" key="1">
    <source>
        <dbReference type="SAM" id="Coils"/>
    </source>
</evidence>
<dbReference type="eggNOG" id="ENOG5030U3G">
    <property type="taxonomic scope" value="Bacteria"/>
</dbReference>
<dbReference type="Proteomes" id="UP000001422">
    <property type="component" value="Chromosome"/>
</dbReference>
<evidence type="ECO:0000313" key="2">
    <source>
        <dbReference type="EMBL" id="CAE07157.1"/>
    </source>
</evidence>
<name>Q7U8H6_PARMW</name>
<protein>
    <submittedName>
        <fullName evidence="2">Uncharacterized protein</fullName>
    </submittedName>
</protein>
<dbReference type="STRING" id="84588.SYNW0642"/>
<dbReference type="KEGG" id="syw:SYNW0642"/>
<keyword evidence="3" id="KW-1185">Reference proteome</keyword>
<dbReference type="EMBL" id="BX569690">
    <property type="protein sequence ID" value="CAE07157.1"/>
    <property type="molecule type" value="Genomic_DNA"/>
</dbReference>
<reference evidence="2 3" key="1">
    <citation type="journal article" date="2003" name="Nature">
        <title>The genome of a motile marine Synechococcus.</title>
        <authorList>
            <person name="Palenik B."/>
            <person name="Brahamsha B."/>
            <person name="Larimer F."/>
            <person name="Land M."/>
            <person name="Hauser L."/>
            <person name="Chain P."/>
            <person name="Lamerdin J."/>
            <person name="Regala W."/>
            <person name="Allen E.A."/>
            <person name="McCarren J."/>
            <person name="Paulsen I."/>
            <person name="Dufresne A."/>
            <person name="Partensky F."/>
            <person name="Webb E."/>
            <person name="Waterbury J."/>
        </authorList>
    </citation>
    <scope>NUCLEOTIDE SEQUENCE [LARGE SCALE GENOMIC DNA]</scope>
    <source>
        <strain evidence="2 3">WH8102</strain>
    </source>
</reference>
<accession>Q7U8H6</accession>
<dbReference type="HOGENOM" id="CLU_868580_0_0_3"/>
<organism evidence="2 3">
    <name type="scientific">Parasynechococcus marenigrum (strain WH8102)</name>
    <dbReference type="NCBI Taxonomy" id="84588"/>
    <lineage>
        <taxon>Bacteria</taxon>
        <taxon>Bacillati</taxon>
        <taxon>Cyanobacteriota</taxon>
        <taxon>Cyanophyceae</taxon>
        <taxon>Synechococcales</taxon>
        <taxon>Prochlorococcaceae</taxon>
        <taxon>Parasynechococcus</taxon>
        <taxon>Parasynechococcus marenigrum</taxon>
    </lineage>
</organism>
<keyword evidence="1" id="KW-0175">Coiled coil</keyword>
<gene>
    <name evidence="2" type="ordered locus">SYNW0642</name>
</gene>
<sequence>MSFESFLHYRLRVRIRNQMQYWYSTTNILSSLRDKLAKAGLKPLTSINSDNEPQNVLLIYSAPNQVLEQKRLEESTATTCNEIRAYYEELSLLSAKYKNISSSWRLNSLDSTSIIRLCNGENPLLDKSINFPSPKSLSSLLSLEIARKEPRIIDIYLDLELKSHLFGLEADSNYLQRLSQGSLIDLALMDWWEVNLDREASFEEVENSLNQLTQMQSNYDCLVRENERLQKSLRKQRAKYALLVEENKELKESLSDQPISNKPEIEDHNLRGDHDEVVSQESGTNMSETERQLEVITSDKGGLFPALVRQLLKLASKNNQ</sequence>